<feature type="transmembrane region" description="Helical" evidence="2">
    <location>
        <begin position="56"/>
        <end position="84"/>
    </location>
</feature>
<feature type="region of interest" description="Disordered" evidence="1">
    <location>
        <begin position="92"/>
        <end position="125"/>
    </location>
</feature>
<keyword evidence="3" id="KW-0732">Signal</keyword>
<sequence length="125" mass="13562">MEPGKALLLVVSLTFYTSILAAGPNDHTTAPSPHELTNHIQQYPGWHGNSLSQHNIHLLIGVGVGVPLAILLIICIICLLSHFLDAPEPVLRTDFSPQRDGRRNNLQSDGSARSMPLTPIQESVV</sequence>
<gene>
    <name evidence="4" type="primary">Hypp3930</name>
    <name evidence="4" type="ORF">BLAG_LOCUS21508</name>
</gene>
<dbReference type="Proteomes" id="UP000838412">
    <property type="component" value="Chromosome 6"/>
</dbReference>
<dbReference type="AlphaFoldDB" id="A0A8K0A3J1"/>
<accession>A0A8K0A3J1</accession>
<dbReference type="EMBL" id="OV696691">
    <property type="protein sequence ID" value="CAH1268627.1"/>
    <property type="molecule type" value="Genomic_DNA"/>
</dbReference>
<evidence type="ECO:0000313" key="4">
    <source>
        <dbReference type="EMBL" id="CAH1268627.1"/>
    </source>
</evidence>
<keyword evidence="2" id="KW-0812">Transmembrane</keyword>
<evidence type="ECO:0000256" key="2">
    <source>
        <dbReference type="SAM" id="Phobius"/>
    </source>
</evidence>
<feature type="chain" id="PRO_5035476339" evidence="3">
    <location>
        <begin position="22"/>
        <end position="125"/>
    </location>
</feature>
<organism evidence="4 5">
    <name type="scientific">Branchiostoma lanceolatum</name>
    <name type="common">Common lancelet</name>
    <name type="synonym">Amphioxus lanceolatum</name>
    <dbReference type="NCBI Taxonomy" id="7740"/>
    <lineage>
        <taxon>Eukaryota</taxon>
        <taxon>Metazoa</taxon>
        <taxon>Chordata</taxon>
        <taxon>Cephalochordata</taxon>
        <taxon>Leptocardii</taxon>
        <taxon>Amphioxiformes</taxon>
        <taxon>Branchiostomatidae</taxon>
        <taxon>Branchiostoma</taxon>
    </lineage>
</organism>
<evidence type="ECO:0000256" key="3">
    <source>
        <dbReference type="SAM" id="SignalP"/>
    </source>
</evidence>
<keyword evidence="5" id="KW-1185">Reference proteome</keyword>
<evidence type="ECO:0000256" key="1">
    <source>
        <dbReference type="SAM" id="MobiDB-lite"/>
    </source>
</evidence>
<proteinExistence type="predicted"/>
<feature type="signal peptide" evidence="3">
    <location>
        <begin position="1"/>
        <end position="21"/>
    </location>
</feature>
<keyword evidence="2" id="KW-0472">Membrane</keyword>
<keyword evidence="2" id="KW-1133">Transmembrane helix</keyword>
<evidence type="ECO:0000313" key="5">
    <source>
        <dbReference type="Proteomes" id="UP000838412"/>
    </source>
</evidence>
<protein>
    <submittedName>
        <fullName evidence="4">Hypp3930 protein</fullName>
    </submittedName>
</protein>
<reference evidence="4" key="1">
    <citation type="submission" date="2022-01" db="EMBL/GenBank/DDBJ databases">
        <authorList>
            <person name="Braso-Vives M."/>
        </authorList>
    </citation>
    <scope>NUCLEOTIDE SEQUENCE</scope>
</reference>
<name>A0A8K0A3J1_BRALA</name>